<protein>
    <recommendedName>
        <fullName evidence="5">Coenzyme Q-binding protein COQ10 START domain-containing protein</fullName>
    </recommendedName>
</protein>
<comment type="caution">
    <text evidence="6">The sequence shown here is derived from an EMBL/GenBank/DDBJ whole genome shotgun (WGS) entry which is preliminary data.</text>
</comment>
<dbReference type="Proteomes" id="UP001217417">
    <property type="component" value="Unassembled WGS sequence"/>
</dbReference>
<evidence type="ECO:0000256" key="4">
    <source>
        <dbReference type="SAM" id="MobiDB-lite"/>
    </source>
</evidence>
<gene>
    <name evidence="6" type="ORF">POJ06DRAFT_263469</name>
</gene>
<dbReference type="GO" id="GO:0045333">
    <property type="term" value="P:cellular respiration"/>
    <property type="evidence" value="ECO:0007669"/>
    <property type="project" value="InterPro"/>
</dbReference>
<dbReference type="EMBL" id="JARPMG010000013">
    <property type="protein sequence ID" value="KAJ8096810.1"/>
    <property type="molecule type" value="Genomic_DNA"/>
</dbReference>
<dbReference type="GeneID" id="80884046"/>
<reference evidence="6" key="1">
    <citation type="submission" date="2023-03" db="EMBL/GenBank/DDBJ databases">
        <title>Near-Complete genome sequence of Lipomyces tetrasporous NRRL Y-64009, an oleaginous yeast capable of growing on lignocellulosic hydrolysates.</title>
        <authorList>
            <consortium name="Lawrence Berkeley National Laboratory"/>
            <person name="Jagtap S.S."/>
            <person name="Liu J.-J."/>
            <person name="Walukiewicz H.E."/>
            <person name="Pangilinan J."/>
            <person name="Lipzen A."/>
            <person name="Ahrendt S."/>
            <person name="Koriabine M."/>
            <person name="Cobaugh K."/>
            <person name="Salamov A."/>
            <person name="Yoshinaga Y."/>
            <person name="Ng V."/>
            <person name="Daum C."/>
            <person name="Grigoriev I.V."/>
            <person name="Slininger P.J."/>
            <person name="Dien B.S."/>
            <person name="Jin Y.-S."/>
            <person name="Rao C.V."/>
        </authorList>
    </citation>
    <scope>NUCLEOTIDE SEQUENCE</scope>
    <source>
        <strain evidence="6">NRRL Y-64009</strain>
    </source>
</reference>
<dbReference type="RefSeq" id="XP_056040260.1">
    <property type="nucleotide sequence ID" value="XM_056188880.1"/>
</dbReference>
<dbReference type="GO" id="GO:0005739">
    <property type="term" value="C:mitochondrion"/>
    <property type="evidence" value="ECO:0007669"/>
    <property type="project" value="TreeGrafter"/>
</dbReference>
<dbReference type="InterPro" id="IPR023393">
    <property type="entry name" value="START-like_dom_sf"/>
</dbReference>
<dbReference type="InterPro" id="IPR044996">
    <property type="entry name" value="COQ10-like"/>
</dbReference>
<proteinExistence type="inferred from homology"/>
<evidence type="ECO:0000313" key="7">
    <source>
        <dbReference type="Proteomes" id="UP001217417"/>
    </source>
</evidence>
<organism evidence="6 7">
    <name type="scientific">Lipomyces tetrasporus</name>
    <dbReference type="NCBI Taxonomy" id="54092"/>
    <lineage>
        <taxon>Eukaryota</taxon>
        <taxon>Fungi</taxon>
        <taxon>Dikarya</taxon>
        <taxon>Ascomycota</taxon>
        <taxon>Saccharomycotina</taxon>
        <taxon>Lipomycetes</taxon>
        <taxon>Lipomycetales</taxon>
        <taxon>Lipomycetaceae</taxon>
        <taxon>Lipomyces</taxon>
    </lineage>
</organism>
<sequence length="237" mass="26913">MIIGRRSRTRTTHLSRTSSSPEKTVTSIPTAPTDQDSGRRSHSRTHAMIRCIAPRPLHGSRRFFFTLLSKDSPSSAQSYSLSRNLPYHPSLVYNVISDVDSYCKFVPYCVTSTVIHRDPKTKQPAKATLCVGWKAFEESFESELTCEEPYSVVAQSYKHSLFKLLYTRWRIIPQADQTLSRVVMDLKFAFANPLYNTVSATFAPTVTKIMIEAFEKRIAEVHNRAQNEEGAEIEARS</sequence>
<evidence type="ECO:0000256" key="3">
    <source>
        <dbReference type="ARBA" id="ARBA00024947"/>
    </source>
</evidence>
<keyword evidence="7" id="KW-1185">Reference proteome</keyword>
<comment type="similarity">
    <text evidence="1">Belongs to the COQ10 family.</text>
</comment>
<dbReference type="Gene3D" id="3.30.530.20">
    <property type="match status" value="1"/>
</dbReference>
<feature type="region of interest" description="Disordered" evidence="4">
    <location>
        <begin position="1"/>
        <end position="44"/>
    </location>
</feature>
<comment type="function">
    <text evidence="3">Required for the function of coenzyme Q in the respiratory chain. May serve as a chaperone or may be involved in the transport of Q6 from its site of synthesis to the catalytic sites of the respiratory complexes.</text>
</comment>
<dbReference type="GO" id="GO:0048039">
    <property type="term" value="F:ubiquinone binding"/>
    <property type="evidence" value="ECO:0007669"/>
    <property type="project" value="InterPro"/>
</dbReference>
<dbReference type="CDD" id="cd07813">
    <property type="entry name" value="COQ10p_like"/>
    <property type="match status" value="1"/>
</dbReference>
<accession>A0AAD7QKX6</accession>
<comment type="subunit">
    <text evidence="2">Interacts with coenzyme Q.</text>
</comment>
<dbReference type="AlphaFoldDB" id="A0AAD7QKX6"/>
<name>A0AAD7QKX6_9ASCO</name>
<evidence type="ECO:0000313" key="6">
    <source>
        <dbReference type="EMBL" id="KAJ8096810.1"/>
    </source>
</evidence>
<dbReference type="SUPFAM" id="SSF55961">
    <property type="entry name" value="Bet v1-like"/>
    <property type="match status" value="1"/>
</dbReference>
<feature type="compositionally biased region" description="Polar residues" evidence="4">
    <location>
        <begin position="21"/>
        <end position="35"/>
    </location>
</feature>
<feature type="compositionally biased region" description="Basic residues" evidence="4">
    <location>
        <begin position="1"/>
        <end position="13"/>
    </location>
</feature>
<evidence type="ECO:0000259" key="5">
    <source>
        <dbReference type="Pfam" id="PF03364"/>
    </source>
</evidence>
<feature type="domain" description="Coenzyme Q-binding protein COQ10 START" evidence="5">
    <location>
        <begin position="85"/>
        <end position="215"/>
    </location>
</feature>
<dbReference type="InterPro" id="IPR005031">
    <property type="entry name" value="COQ10_START"/>
</dbReference>
<evidence type="ECO:0000256" key="1">
    <source>
        <dbReference type="ARBA" id="ARBA00006885"/>
    </source>
</evidence>
<dbReference type="PANTHER" id="PTHR12901:SF10">
    <property type="entry name" value="COENZYME Q-BINDING PROTEIN COQ10, MITOCHONDRIAL"/>
    <property type="match status" value="1"/>
</dbReference>
<evidence type="ECO:0000256" key="2">
    <source>
        <dbReference type="ARBA" id="ARBA00011814"/>
    </source>
</evidence>
<dbReference type="PANTHER" id="PTHR12901">
    <property type="entry name" value="SPERM PROTEIN HOMOLOG"/>
    <property type="match status" value="1"/>
</dbReference>
<dbReference type="Pfam" id="PF03364">
    <property type="entry name" value="Polyketide_cyc"/>
    <property type="match status" value="1"/>
</dbReference>